<feature type="transmembrane region" description="Helical" evidence="5">
    <location>
        <begin position="39"/>
        <end position="56"/>
    </location>
</feature>
<gene>
    <name evidence="7" type="ORF">C1A40_07585</name>
</gene>
<dbReference type="RefSeq" id="WP_102995386.1">
    <property type="nucleotide sequence ID" value="NZ_CP025938.1"/>
</dbReference>
<feature type="transmembrane region" description="Helical" evidence="5">
    <location>
        <begin position="122"/>
        <end position="144"/>
    </location>
</feature>
<feature type="transmembrane region" description="Helical" evidence="5">
    <location>
        <begin position="12"/>
        <end position="33"/>
    </location>
</feature>
<feature type="transmembrane region" description="Helical" evidence="5">
    <location>
        <begin position="419"/>
        <end position="438"/>
    </location>
</feature>
<evidence type="ECO:0000259" key="6">
    <source>
        <dbReference type="Pfam" id="PF04932"/>
    </source>
</evidence>
<proteinExistence type="predicted"/>
<dbReference type="OrthoDB" id="1454576at2"/>
<evidence type="ECO:0000256" key="5">
    <source>
        <dbReference type="SAM" id="Phobius"/>
    </source>
</evidence>
<sequence length="594" mass="68758">MHLKLDSVNSSIKVAFTFLFTLFILYPVINLFIDFNEREFFIFTVGAWGCLNFVYFKQNIGVLTKTDKLLLCLAIYFVTHYTILGNSSVFEILFWWRLSFILLFFIFRGLSYKNSNTLKNGLILIVILRFVVELTIGTLQYFNIIDASISTHFPVSGTFTTPNHLALCLGLGLVTLIILRTFFKKNTLVNVLIWLTFIAGAILFFLSKSRSAYLALIAVVSILFIYKTNSVLKFKLLSKHLRIGLFITLGFLVSITCYFLYNLKKDSADGRLFSAKITLTEIIKKPIFGYGSFTFEEGYNSAKSIYFTKQKRGWSEIKIADHISHAMNDYIEVIYEIGVLGLTLSILIFWSIFRFFDYKNDFQLYAILIFIYLSIAALFTTLLVNSFFVLSLIACMFLYENKVLDITNDKKLKSAKLKNLFVASSFVLLTLGAMKIYAFHWEKKHRDKEKYSETNSNDWKFWTAIMAHNGYHELTCGIILHKNFNNKNEAMNIMEKGVMKNKKPNNIRILALYYGHNGKLNRAEKLLKFNIGNEPFLFEPRQDLAIVYQKLGKKKEYVALLNEIIELPEKVPSIKTKKIKKDAKHRLNVFLKNN</sequence>
<evidence type="ECO:0000256" key="2">
    <source>
        <dbReference type="ARBA" id="ARBA00022692"/>
    </source>
</evidence>
<feature type="domain" description="O-antigen ligase-related" evidence="6">
    <location>
        <begin position="196"/>
        <end position="344"/>
    </location>
</feature>
<evidence type="ECO:0000313" key="8">
    <source>
        <dbReference type="Proteomes" id="UP000236592"/>
    </source>
</evidence>
<keyword evidence="2 5" id="KW-0812">Transmembrane</keyword>
<feature type="transmembrane region" description="Helical" evidence="5">
    <location>
        <begin position="333"/>
        <end position="356"/>
    </location>
</feature>
<reference evidence="8" key="1">
    <citation type="submission" date="2018-01" db="EMBL/GenBank/DDBJ databases">
        <title>Complete genome of Tamlana sp. UJ94.</title>
        <authorList>
            <person name="Jung J."/>
            <person name="Chung D."/>
            <person name="Bae S.S."/>
            <person name="Baek K."/>
        </authorList>
    </citation>
    <scope>NUCLEOTIDE SEQUENCE [LARGE SCALE GENOMIC DNA]</scope>
    <source>
        <strain evidence="8">UJ94</strain>
    </source>
</reference>
<accession>A0A2I7SHH0</accession>
<dbReference type="Proteomes" id="UP000236592">
    <property type="component" value="Chromosome"/>
</dbReference>
<keyword evidence="3 5" id="KW-1133">Transmembrane helix</keyword>
<feature type="transmembrane region" description="Helical" evidence="5">
    <location>
        <begin position="164"/>
        <end position="183"/>
    </location>
</feature>
<dbReference type="InterPro" id="IPR007016">
    <property type="entry name" value="O-antigen_ligase-rel_domated"/>
</dbReference>
<feature type="transmembrane region" description="Helical" evidence="5">
    <location>
        <begin position="241"/>
        <end position="261"/>
    </location>
</feature>
<keyword evidence="4 5" id="KW-0472">Membrane</keyword>
<organism evidence="7 8">
    <name type="scientific">Pseudotamlana carrageenivorans</name>
    <dbReference type="NCBI Taxonomy" id="2069432"/>
    <lineage>
        <taxon>Bacteria</taxon>
        <taxon>Pseudomonadati</taxon>
        <taxon>Bacteroidota</taxon>
        <taxon>Flavobacteriia</taxon>
        <taxon>Flavobacteriales</taxon>
        <taxon>Flavobacteriaceae</taxon>
        <taxon>Pseudotamlana</taxon>
    </lineage>
</organism>
<dbReference type="PANTHER" id="PTHR37422">
    <property type="entry name" value="TEICHURONIC ACID BIOSYNTHESIS PROTEIN TUAE"/>
    <property type="match status" value="1"/>
</dbReference>
<feature type="transmembrane region" description="Helical" evidence="5">
    <location>
        <begin position="68"/>
        <end position="86"/>
    </location>
</feature>
<evidence type="ECO:0000256" key="1">
    <source>
        <dbReference type="ARBA" id="ARBA00004141"/>
    </source>
</evidence>
<feature type="transmembrane region" description="Helical" evidence="5">
    <location>
        <begin position="188"/>
        <end position="206"/>
    </location>
</feature>
<dbReference type="KEGG" id="taj:C1A40_07585"/>
<feature type="transmembrane region" description="Helical" evidence="5">
    <location>
        <begin position="368"/>
        <end position="399"/>
    </location>
</feature>
<dbReference type="PANTHER" id="PTHR37422:SF13">
    <property type="entry name" value="LIPOPOLYSACCHARIDE BIOSYNTHESIS PROTEIN PA4999-RELATED"/>
    <property type="match status" value="1"/>
</dbReference>
<dbReference type="GO" id="GO:0016020">
    <property type="term" value="C:membrane"/>
    <property type="evidence" value="ECO:0007669"/>
    <property type="project" value="UniProtKB-SubCell"/>
</dbReference>
<evidence type="ECO:0000256" key="4">
    <source>
        <dbReference type="ARBA" id="ARBA00023136"/>
    </source>
</evidence>
<feature type="transmembrane region" description="Helical" evidence="5">
    <location>
        <begin position="92"/>
        <end position="110"/>
    </location>
</feature>
<keyword evidence="8" id="KW-1185">Reference proteome</keyword>
<feature type="transmembrane region" description="Helical" evidence="5">
    <location>
        <begin position="212"/>
        <end position="229"/>
    </location>
</feature>
<protein>
    <recommendedName>
        <fullName evidence="6">O-antigen ligase-related domain-containing protein</fullName>
    </recommendedName>
</protein>
<name>A0A2I7SHH0_9FLAO</name>
<evidence type="ECO:0000256" key="3">
    <source>
        <dbReference type="ARBA" id="ARBA00022989"/>
    </source>
</evidence>
<evidence type="ECO:0000313" key="7">
    <source>
        <dbReference type="EMBL" id="AUS05346.1"/>
    </source>
</evidence>
<dbReference type="EMBL" id="CP025938">
    <property type="protein sequence ID" value="AUS05346.1"/>
    <property type="molecule type" value="Genomic_DNA"/>
</dbReference>
<dbReference type="Pfam" id="PF04932">
    <property type="entry name" value="Wzy_C"/>
    <property type="match status" value="1"/>
</dbReference>
<dbReference type="InterPro" id="IPR051533">
    <property type="entry name" value="WaaL-like"/>
</dbReference>
<comment type="subcellular location">
    <subcellularLocation>
        <location evidence="1">Membrane</location>
        <topology evidence="1">Multi-pass membrane protein</topology>
    </subcellularLocation>
</comment>
<dbReference type="AlphaFoldDB" id="A0A2I7SHH0"/>